<accession>A0ABU8HHS2</accession>
<evidence type="ECO:0000313" key="2">
    <source>
        <dbReference type="Proteomes" id="UP001312865"/>
    </source>
</evidence>
<gene>
    <name evidence="1" type="ORF">WAK64_17995</name>
</gene>
<keyword evidence="2" id="KW-1185">Reference proteome</keyword>
<proteinExistence type="predicted"/>
<evidence type="ECO:0000313" key="1">
    <source>
        <dbReference type="EMBL" id="MEI5908943.1"/>
    </source>
</evidence>
<dbReference type="EMBL" id="JBBAXC010000017">
    <property type="protein sequence ID" value="MEI5908943.1"/>
    <property type="molecule type" value="Genomic_DNA"/>
</dbReference>
<organism evidence="1 2">
    <name type="scientific">Bacillus spongiae</name>
    <dbReference type="NCBI Taxonomy" id="2683610"/>
    <lineage>
        <taxon>Bacteria</taxon>
        <taxon>Bacillati</taxon>
        <taxon>Bacillota</taxon>
        <taxon>Bacilli</taxon>
        <taxon>Bacillales</taxon>
        <taxon>Bacillaceae</taxon>
        <taxon>Bacillus</taxon>
    </lineage>
</organism>
<reference evidence="1 2" key="1">
    <citation type="journal article" date="2018" name="J. Microbiol.">
        <title>Bacillus spongiae sp. nov., isolated from sponge of Jeju Island.</title>
        <authorList>
            <person name="Lee G.E."/>
            <person name="Im W.T."/>
            <person name="Park J.S."/>
        </authorList>
    </citation>
    <scope>NUCLEOTIDE SEQUENCE [LARGE SCALE GENOMIC DNA]</scope>
    <source>
        <strain evidence="1 2">135PIL107-10</strain>
    </source>
</reference>
<comment type="caution">
    <text evidence="1">The sequence shown here is derived from an EMBL/GenBank/DDBJ whole genome shotgun (WGS) entry which is preliminary data.</text>
</comment>
<name>A0ABU8HHS2_9BACI</name>
<dbReference type="Proteomes" id="UP001312865">
    <property type="component" value="Unassembled WGS sequence"/>
</dbReference>
<dbReference type="RefSeq" id="WP_336588386.1">
    <property type="nucleotide sequence ID" value="NZ_JBBAXC010000017.1"/>
</dbReference>
<sequence length="98" mass="11566">MENKLREVLSILEKLNSKTNIVTTDDIDDQYDNLEDLKVLSSELDKVLSGFKTVNLNDSTKVKELLFEFHRILNTFEWHFSEISDLNMKIIQKYKDKV</sequence>
<protein>
    <submittedName>
        <fullName evidence="1">Uncharacterized protein</fullName>
    </submittedName>
</protein>